<reference evidence="5 6" key="1">
    <citation type="submission" date="2025-04" db="UniProtKB">
        <authorList>
            <consortium name="RefSeq"/>
        </authorList>
    </citation>
    <scope>IDENTIFICATION</scope>
</reference>
<dbReference type="GO" id="GO:0070004">
    <property type="term" value="F:cysteine-type exopeptidase activity"/>
    <property type="evidence" value="ECO:0007669"/>
    <property type="project" value="InterPro"/>
</dbReference>
<sequence>MEPCSCDTFVALPPATIGNRVIFGKNSDRPWDEVQEIVYFPASTYGPGEELECTYIKIKQVEKTYAVVLSRPAWLWGAEMGANEHGVCIGNEAVWGREEVDDEEALLGMDLLRLGLERADTAEKAVNVIVDLLQKHGQGGNCMEGNTSFTYHNSFLIADRKEAWVLETAGKYWAAKKVEEVCNISNNLSITTKIDREHPELREYAKSRGWWDSKEEFNFAAMYSYVNTARMTSSGDRYSKGYKLLHKNKGDITAQTMMEILRNKESGINMEGGFMTTGSMVSILPQDTTFHCVHFFTGTPDPSRSVFKPFIFVDNVKQLVKTSSPTFGPDDPVKKSPRFQSKPDRRHELYKKHEIAAKIMEASKERGPRIQEQMKKLEKEKLAEMESVVDCGYLDTSQAAQLFPQCVEEEIKAYG</sequence>
<evidence type="ECO:0000256" key="3">
    <source>
        <dbReference type="SAM" id="MobiDB-lite"/>
    </source>
</evidence>
<feature type="region of interest" description="Disordered" evidence="3">
    <location>
        <begin position="323"/>
        <end position="344"/>
    </location>
</feature>
<proteinExistence type="inferred from homology"/>
<evidence type="ECO:0000313" key="6">
    <source>
        <dbReference type="RefSeq" id="XP_030064982.1"/>
    </source>
</evidence>
<dbReference type="GeneID" id="115473917"/>
<dbReference type="Proteomes" id="UP000515156">
    <property type="component" value="Chromosome 7"/>
</dbReference>
<dbReference type="FunFam" id="3.60.60.10:FF:000001">
    <property type="entry name" value="Secernin 1"/>
    <property type="match status" value="1"/>
</dbReference>
<evidence type="ECO:0000313" key="5">
    <source>
        <dbReference type="RefSeq" id="XP_030064980.1"/>
    </source>
</evidence>
<dbReference type="PANTHER" id="PTHR12994">
    <property type="entry name" value="SECERNIN"/>
    <property type="match status" value="1"/>
</dbReference>
<dbReference type="OrthoDB" id="5175656at2759"/>
<name>A0A6P7YP30_9AMPH</name>
<dbReference type="PANTHER" id="PTHR12994:SF18">
    <property type="entry name" value="SECERNIN-3"/>
    <property type="match status" value="1"/>
</dbReference>
<dbReference type="KEGG" id="muo:115473917"/>
<dbReference type="Gene3D" id="3.60.60.10">
    <property type="entry name" value="Penicillin V Acylase, Chain A"/>
    <property type="match status" value="1"/>
</dbReference>
<accession>A0A6P7YP30</accession>
<protein>
    <recommendedName>
        <fullName evidence="2">Secernin-2</fullName>
    </recommendedName>
</protein>
<evidence type="ECO:0000256" key="1">
    <source>
        <dbReference type="ARBA" id="ARBA00005705"/>
    </source>
</evidence>
<comment type="similarity">
    <text evidence="1">Belongs to the peptidase C69 family. Secernin subfamily.</text>
</comment>
<dbReference type="Pfam" id="PF03577">
    <property type="entry name" value="Peptidase_C69"/>
    <property type="match status" value="1"/>
</dbReference>
<dbReference type="GO" id="GO:0006508">
    <property type="term" value="P:proteolysis"/>
    <property type="evidence" value="ECO:0007669"/>
    <property type="project" value="InterPro"/>
</dbReference>
<dbReference type="CTD" id="79634"/>
<dbReference type="AlphaFoldDB" id="A0A6P7YP30"/>
<evidence type="ECO:0000256" key="2">
    <source>
        <dbReference type="ARBA" id="ARBA00040986"/>
    </source>
</evidence>
<evidence type="ECO:0000313" key="4">
    <source>
        <dbReference type="Proteomes" id="UP000515156"/>
    </source>
</evidence>
<gene>
    <name evidence="5 6" type="primary">SCRN3</name>
</gene>
<dbReference type="RefSeq" id="XP_030064980.1">
    <property type="nucleotide sequence ID" value="XM_030209120.1"/>
</dbReference>
<dbReference type="GO" id="GO:0016805">
    <property type="term" value="F:dipeptidase activity"/>
    <property type="evidence" value="ECO:0007669"/>
    <property type="project" value="InterPro"/>
</dbReference>
<keyword evidence="4" id="KW-1185">Reference proteome</keyword>
<dbReference type="RefSeq" id="XP_030064982.1">
    <property type="nucleotide sequence ID" value="XM_030209122.1"/>
</dbReference>
<organism evidence="4 5">
    <name type="scientific">Microcaecilia unicolor</name>
    <dbReference type="NCBI Taxonomy" id="1415580"/>
    <lineage>
        <taxon>Eukaryota</taxon>
        <taxon>Metazoa</taxon>
        <taxon>Chordata</taxon>
        <taxon>Craniata</taxon>
        <taxon>Vertebrata</taxon>
        <taxon>Euteleostomi</taxon>
        <taxon>Amphibia</taxon>
        <taxon>Gymnophiona</taxon>
        <taxon>Siphonopidae</taxon>
        <taxon>Microcaecilia</taxon>
    </lineage>
</organism>
<dbReference type="InterPro" id="IPR005322">
    <property type="entry name" value="Peptidase_C69"/>
</dbReference>